<evidence type="ECO:0000313" key="3">
    <source>
        <dbReference type="Proteomes" id="UP001234989"/>
    </source>
</evidence>
<dbReference type="EMBL" id="CP133621">
    <property type="protein sequence ID" value="WMV49394.1"/>
    <property type="molecule type" value="Genomic_DNA"/>
</dbReference>
<evidence type="ECO:0000256" key="1">
    <source>
        <dbReference type="SAM" id="MobiDB-lite"/>
    </source>
</evidence>
<feature type="compositionally biased region" description="Polar residues" evidence="1">
    <location>
        <begin position="69"/>
        <end position="102"/>
    </location>
</feature>
<name>A0AAF0UQJ3_SOLVR</name>
<proteinExistence type="predicted"/>
<organism evidence="2 3">
    <name type="scientific">Solanum verrucosum</name>
    <dbReference type="NCBI Taxonomy" id="315347"/>
    <lineage>
        <taxon>Eukaryota</taxon>
        <taxon>Viridiplantae</taxon>
        <taxon>Streptophyta</taxon>
        <taxon>Embryophyta</taxon>
        <taxon>Tracheophyta</taxon>
        <taxon>Spermatophyta</taxon>
        <taxon>Magnoliopsida</taxon>
        <taxon>eudicotyledons</taxon>
        <taxon>Gunneridae</taxon>
        <taxon>Pentapetalae</taxon>
        <taxon>asterids</taxon>
        <taxon>lamiids</taxon>
        <taxon>Solanales</taxon>
        <taxon>Solanaceae</taxon>
        <taxon>Solanoideae</taxon>
        <taxon>Solaneae</taxon>
        <taxon>Solanum</taxon>
    </lineage>
</organism>
<gene>
    <name evidence="2" type="ORF">MTR67_042779</name>
</gene>
<keyword evidence="3" id="KW-1185">Reference proteome</keyword>
<dbReference type="Proteomes" id="UP001234989">
    <property type="component" value="Chromosome 10"/>
</dbReference>
<feature type="region of interest" description="Disordered" evidence="1">
    <location>
        <begin position="152"/>
        <end position="176"/>
    </location>
</feature>
<feature type="region of interest" description="Disordered" evidence="1">
    <location>
        <begin position="66"/>
        <end position="104"/>
    </location>
</feature>
<protein>
    <recommendedName>
        <fullName evidence="4">Retrotransposon gag domain-containing protein</fullName>
    </recommendedName>
</protein>
<dbReference type="AlphaFoldDB" id="A0AAF0UQJ3"/>
<accession>A0AAF0UQJ3</accession>
<sequence length="209" mass="22706">MQVAGNDRVELASYQLKDVANIWYTQWKENMSVDAAFVTWGCFTRAFLDRYAPYMVANPKAQMSKFLSGKSSGGNHSHLQQDQNSRAPGSKSQGSVSRNRTYPTCPKCGKNHPSECLIGKEGFLEYGQSNHKLKDYPSARQGQRGNINRAQSTVPAAPAGPPNQQGALSGTGGGQCQNSLDKEAAGFFVTSELGRVGVKWAGRIGLSWE</sequence>
<evidence type="ECO:0000313" key="2">
    <source>
        <dbReference type="EMBL" id="WMV49394.1"/>
    </source>
</evidence>
<reference evidence="2" key="1">
    <citation type="submission" date="2023-08" db="EMBL/GenBank/DDBJ databases">
        <title>A de novo genome assembly of Solanum verrucosum Schlechtendal, a Mexican diploid species geographically isolated from the other diploid A-genome species in potato relatives.</title>
        <authorList>
            <person name="Hosaka K."/>
        </authorList>
    </citation>
    <scope>NUCLEOTIDE SEQUENCE</scope>
    <source>
        <tissue evidence="2">Young leaves</tissue>
    </source>
</reference>
<evidence type="ECO:0008006" key="4">
    <source>
        <dbReference type="Google" id="ProtNLM"/>
    </source>
</evidence>